<dbReference type="Gene3D" id="1.10.10.10">
    <property type="entry name" value="Winged helix-like DNA-binding domain superfamily/Winged helix DNA-binding domain"/>
    <property type="match status" value="1"/>
</dbReference>
<dbReference type="InterPro" id="IPR051534">
    <property type="entry name" value="CBASS_pafABC_assoc_protein"/>
</dbReference>
<dbReference type="InterPro" id="IPR036388">
    <property type="entry name" value="WH-like_DNA-bd_sf"/>
</dbReference>
<dbReference type="SMART" id="SM00420">
    <property type="entry name" value="HTH_DEOR"/>
    <property type="match status" value="1"/>
</dbReference>
<dbReference type="SUPFAM" id="SSF46785">
    <property type="entry name" value="Winged helix' DNA-binding domain"/>
    <property type="match status" value="1"/>
</dbReference>
<dbReference type="PROSITE" id="PS51000">
    <property type="entry name" value="HTH_DEOR_2"/>
    <property type="match status" value="1"/>
</dbReference>
<accession>A0A419SYF8</accession>
<dbReference type="PANTHER" id="PTHR34580">
    <property type="match status" value="1"/>
</dbReference>
<dbReference type="OrthoDB" id="9767131at2"/>
<dbReference type="AlphaFoldDB" id="A0A419SYF8"/>
<reference evidence="4 5" key="1">
    <citation type="submission" date="2016-08" db="EMBL/GenBank/DDBJ databases">
        <title>A new outlook on sporulation: Clostridium algidixylanolyticum.</title>
        <authorList>
            <person name="Poppleton D.I."/>
            <person name="Gribaldo S."/>
        </authorList>
    </citation>
    <scope>NUCLEOTIDE SEQUENCE [LARGE SCALE GENOMIC DNA]</scope>
    <source>
        <strain evidence="4 5">SPL73</strain>
    </source>
</reference>
<name>A0A419SYF8_9FIRM</name>
<organism evidence="4 5">
    <name type="scientific">Lacrimispora algidixylanolytica</name>
    <dbReference type="NCBI Taxonomy" id="94868"/>
    <lineage>
        <taxon>Bacteria</taxon>
        <taxon>Bacillati</taxon>
        <taxon>Bacillota</taxon>
        <taxon>Clostridia</taxon>
        <taxon>Lachnospirales</taxon>
        <taxon>Lachnospiraceae</taxon>
        <taxon>Lacrimispora</taxon>
    </lineage>
</organism>
<protein>
    <recommendedName>
        <fullName evidence="3">HTH deoR-type domain-containing protein</fullName>
    </recommendedName>
</protein>
<dbReference type="Proteomes" id="UP000284277">
    <property type="component" value="Unassembled WGS sequence"/>
</dbReference>
<comment type="caution">
    <text evidence="4">The sequence shown here is derived from an EMBL/GenBank/DDBJ whole genome shotgun (WGS) entry which is preliminary data.</text>
</comment>
<evidence type="ECO:0000313" key="4">
    <source>
        <dbReference type="EMBL" id="RKD30274.1"/>
    </source>
</evidence>
<dbReference type="PROSITE" id="PS52050">
    <property type="entry name" value="WYL"/>
    <property type="match status" value="1"/>
</dbReference>
<keyword evidence="5" id="KW-1185">Reference proteome</keyword>
<evidence type="ECO:0000256" key="2">
    <source>
        <dbReference type="ARBA" id="ARBA00023163"/>
    </source>
</evidence>
<sequence>MKKTERHNGIIHLLRARKKMTASELARYFEVSERTIYRDIDALSQLRVPIVSYEGLGGGYEIDSSYFIPSIKLNEKEILILLMLLKAGEEFRIPNMTTDYNLLSSKLINVLSDEERGKAAQVISHIEFDIIRIMPKGYIHDVLTPLLDAFWKSCDLQIGYHHPERDETEHRRFSPVNLFFENGGWYLAGYCHIRQEKRTFRLDRIVSITCLEEENLYLNSPLSLPQNDKFLWHTYELIIDPSLYRVIKEDIYLQFADVKSTNDGLHLTVKTPFKSDICNLVLSHPKQVTALKPEAFLKEIEELSQAICKKYLKP</sequence>
<evidence type="ECO:0000259" key="3">
    <source>
        <dbReference type="PROSITE" id="PS51000"/>
    </source>
</evidence>
<dbReference type="PANTHER" id="PTHR34580:SF1">
    <property type="entry name" value="PROTEIN PAFC"/>
    <property type="match status" value="1"/>
</dbReference>
<dbReference type="Pfam" id="PF08279">
    <property type="entry name" value="HTH_11"/>
    <property type="match status" value="1"/>
</dbReference>
<dbReference type="GO" id="GO:0003700">
    <property type="term" value="F:DNA-binding transcription factor activity"/>
    <property type="evidence" value="ECO:0007669"/>
    <property type="project" value="InterPro"/>
</dbReference>
<dbReference type="InterPro" id="IPR028349">
    <property type="entry name" value="PafC-like"/>
</dbReference>
<evidence type="ECO:0000256" key="1">
    <source>
        <dbReference type="ARBA" id="ARBA00023015"/>
    </source>
</evidence>
<keyword evidence="1" id="KW-0805">Transcription regulation</keyword>
<evidence type="ECO:0000313" key="5">
    <source>
        <dbReference type="Proteomes" id="UP000284277"/>
    </source>
</evidence>
<dbReference type="InterPro" id="IPR013196">
    <property type="entry name" value="HTH_11"/>
</dbReference>
<dbReference type="InterPro" id="IPR036390">
    <property type="entry name" value="WH_DNA-bd_sf"/>
</dbReference>
<dbReference type="EMBL" id="MCIA01000031">
    <property type="protein sequence ID" value="RKD30274.1"/>
    <property type="molecule type" value="Genomic_DNA"/>
</dbReference>
<dbReference type="InterPro" id="IPR026881">
    <property type="entry name" value="WYL_dom"/>
</dbReference>
<dbReference type="PIRSF" id="PIRSF016838">
    <property type="entry name" value="PafC"/>
    <property type="match status" value="1"/>
</dbReference>
<dbReference type="Pfam" id="PF13280">
    <property type="entry name" value="WYL"/>
    <property type="match status" value="1"/>
</dbReference>
<feature type="domain" description="HTH deoR-type" evidence="3">
    <location>
        <begin position="3"/>
        <end position="61"/>
    </location>
</feature>
<gene>
    <name evidence="4" type="ORF">BET01_06685</name>
</gene>
<dbReference type="RefSeq" id="WP_120197797.1">
    <property type="nucleotide sequence ID" value="NZ_MCIA01000031.1"/>
</dbReference>
<dbReference type="InterPro" id="IPR001034">
    <property type="entry name" value="DeoR_HTH"/>
</dbReference>
<proteinExistence type="predicted"/>
<keyword evidence="2" id="KW-0804">Transcription</keyword>